<dbReference type="InterPro" id="IPR003819">
    <property type="entry name" value="TauD/TfdA-like"/>
</dbReference>
<dbReference type="GO" id="GO:0017000">
    <property type="term" value="P:antibiotic biosynthetic process"/>
    <property type="evidence" value="ECO:0007669"/>
    <property type="project" value="UniProtKB-KW"/>
</dbReference>
<sequence>MASAAVLGPRSIGGLDHPADRWLSKSPAGYQENPAPKVVPFETIKGPTVWYSDLPKDKYEYRLTDADVADLDKAISHVKAQGIEKIETITRADFELGKLGVWLDDLHRELLYGIGLRVVRGLPVERWGLRDTQIALWGLGLYLGKAVSQNSAGHLIGHVRDTRDSKKPLQFNRNTGELRKHSDNSDIVILLCYKPAKSGGGSSWCSSHALHNELLEQHPDLHRVLAEPVYQVRGDKPPAGRTEWFRTRMLHYHQARDGNTLLAVEGIKNPADADKLLGVEPATEAQKQAYKVAQEIANSDKLRIDGKLGPGDFVVQHNLHTFHSREAYTDFEEADKKRHMLRLWLASPLGWPLDQLYADRWGSAEVGLRGGVLLPKTKPHITVDPLDAIAELAESYD</sequence>
<dbReference type="Proteomes" id="UP001465755">
    <property type="component" value="Unassembled WGS sequence"/>
</dbReference>
<evidence type="ECO:0000313" key="5">
    <source>
        <dbReference type="Proteomes" id="UP001465755"/>
    </source>
</evidence>
<organism evidence="4 5">
    <name type="scientific">Symbiochloris irregularis</name>
    <dbReference type="NCBI Taxonomy" id="706552"/>
    <lineage>
        <taxon>Eukaryota</taxon>
        <taxon>Viridiplantae</taxon>
        <taxon>Chlorophyta</taxon>
        <taxon>core chlorophytes</taxon>
        <taxon>Trebouxiophyceae</taxon>
        <taxon>Trebouxiales</taxon>
        <taxon>Trebouxiaceae</taxon>
        <taxon>Symbiochloris</taxon>
    </lineage>
</organism>
<dbReference type="GO" id="GO:0016491">
    <property type="term" value="F:oxidoreductase activity"/>
    <property type="evidence" value="ECO:0007669"/>
    <property type="project" value="UniProtKB-KW"/>
</dbReference>
<comment type="caution">
    <text evidence="4">The sequence shown here is derived from an EMBL/GenBank/DDBJ whole genome shotgun (WGS) entry which is preliminary data.</text>
</comment>
<protein>
    <recommendedName>
        <fullName evidence="3">TauD/TfdA-like domain-containing protein</fullName>
    </recommendedName>
</protein>
<evidence type="ECO:0000259" key="3">
    <source>
        <dbReference type="Pfam" id="PF02668"/>
    </source>
</evidence>
<dbReference type="AlphaFoldDB" id="A0AAW1PR67"/>
<accession>A0AAW1PR67</accession>
<evidence type="ECO:0000313" key="4">
    <source>
        <dbReference type="EMBL" id="KAK9811926.1"/>
    </source>
</evidence>
<proteinExistence type="predicted"/>
<keyword evidence="1" id="KW-0560">Oxidoreductase</keyword>
<dbReference type="Pfam" id="PF02668">
    <property type="entry name" value="TauD"/>
    <property type="match status" value="1"/>
</dbReference>
<gene>
    <name evidence="4" type="ORF">WJX73_000262</name>
</gene>
<keyword evidence="5" id="KW-1185">Reference proteome</keyword>
<dbReference type="EMBL" id="JALJOQ010000010">
    <property type="protein sequence ID" value="KAK9811926.1"/>
    <property type="molecule type" value="Genomic_DNA"/>
</dbReference>
<evidence type="ECO:0000256" key="1">
    <source>
        <dbReference type="ARBA" id="ARBA00023002"/>
    </source>
</evidence>
<dbReference type="InterPro" id="IPR050411">
    <property type="entry name" value="AlphaKG_dependent_hydroxylases"/>
</dbReference>
<dbReference type="PANTHER" id="PTHR10696">
    <property type="entry name" value="GAMMA-BUTYROBETAINE HYDROXYLASE-RELATED"/>
    <property type="match status" value="1"/>
</dbReference>
<keyword evidence="2" id="KW-0045">Antibiotic biosynthesis</keyword>
<dbReference type="InterPro" id="IPR042098">
    <property type="entry name" value="TauD-like_sf"/>
</dbReference>
<evidence type="ECO:0000256" key="2">
    <source>
        <dbReference type="ARBA" id="ARBA00023194"/>
    </source>
</evidence>
<reference evidence="4 5" key="1">
    <citation type="journal article" date="2024" name="Nat. Commun.">
        <title>Phylogenomics reveals the evolutionary origins of lichenization in chlorophyte algae.</title>
        <authorList>
            <person name="Puginier C."/>
            <person name="Libourel C."/>
            <person name="Otte J."/>
            <person name="Skaloud P."/>
            <person name="Haon M."/>
            <person name="Grisel S."/>
            <person name="Petersen M."/>
            <person name="Berrin J.G."/>
            <person name="Delaux P.M."/>
            <person name="Dal Grande F."/>
            <person name="Keller J."/>
        </authorList>
    </citation>
    <scope>NUCLEOTIDE SEQUENCE [LARGE SCALE GENOMIC DNA]</scope>
    <source>
        <strain evidence="4 5">SAG 2036</strain>
    </source>
</reference>
<feature type="domain" description="TauD/TfdA-like" evidence="3">
    <location>
        <begin position="93"/>
        <end position="344"/>
    </location>
</feature>
<dbReference type="Gene3D" id="3.60.130.10">
    <property type="entry name" value="Clavaminate synthase-like"/>
    <property type="match status" value="1"/>
</dbReference>
<dbReference type="SUPFAM" id="SSF51197">
    <property type="entry name" value="Clavaminate synthase-like"/>
    <property type="match status" value="1"/>
</dbReference>
<name>A0AAW1PR67_9CHLO</name>
<dbReference type="PANTHER" id="PTHR10696:SF56">
    <property type="entry name" value="TAUD_TFDA-LIKE DOMAIN-CONTAINING PROTEIN"/>
    <property type="match status" value="1"/>
</dbReference>